<evidence type="ECO:0000313" key="3">
    <source>
        <dbReference type="WBParaSite" id="ACRNAN_scaffold19722.g30056.t1"/>
    </source>
</evidence>
<feature type="transmembrane region" description="Helical" evidence="1">
    <location>
        <begin position="70"/>
        <end position="90"/>
    </location>
</feature>
<evidence type="ECO:0000313" key="2">
    <source>
        <dbReference type="Proteomes" id="UP000887540"/>
    </source>
</evidence>
<feature type="transmembrane region" description="Helical" evidence="1">
    <location>
        <begin position="42"/>
        <end position="64"/>
    </location>
</feature>
<evidence type="ECO:0000256" key="1">
    <source>
        <dbReference type="SAM" id="Phobius"/>
    </source>
</evidence>
<feature type="transmembrane region" description="Helical" evidence="1">
    <location>
        <begin position="6"/>
        <end position="22"/>
    </location>
</feature>
<accession>A0A914D8Q5</accession>
<name>A0A914D8Q5_9BILA</name>
<keyword evidence="1" id="KW-0812">Transmembrane</keyword>
<proteinExistence type="predicted"/>
<reference evidence="3" key="1">
    <citation type="submission" date="2022-11" db="UniProtKB">
        <authorList>
            <consortium name="WormBaseParasite"/>
        </authorList>
    </citation>
    <scope>IDENTIFICATION</scope>
</reference>
<protein>
    <submittedName>
        <fullName evidence="3">G-protein coupled receptors family 1 profile domain-containing protein</fullName>
    </submittedName>
</protein>
<sequence>MLIEFFLIIFFNILILLSIKSTSKLVTSNTFKMQLSFYKTTLIDSIFVILFVWVPIVISPIIVISKISDFRVGILGFNSSIIGAPISYLLNMILIKPYRRFLISILRKIIRKEISESNVNKVQTVNAKLVVSRK</sequence>
<dbReference type="AlphaFoldDB" id="A0A914D8Q5"/>
<keyword evidence="2" id="KW-1185">Reference proteome</keyword>
<organism evidence="2 3">
    <name type="scientific">Acrobeloides nanus</name>
    <dbReference type="NCBI Taxonomy" id="290746"/>
    <lineage>
        <taxon>Eukaryota</taxon>
        <taxon>Metazoa</taxon>
        <taxon>Ecdysozoa</taxon>
        <taxon>Nematoda</taxon>
        <taxon>Chromadorea</taxon>
        <taxon>Rhabditida</taxon>
        <taxon>Tylenchina</taxon>
        <taxon>Cephalobomorpha</taxon>
        <taxon>Cephaloboidea</taxon>
        <taxon>Cephalobidae</taxon>
        <taxon>Acrobeloides</taxon>
    </lineage>
</organism>
<dbReference type="Proteomes" id="UP000887540">
    <property type="component" value="Unplaced"/>
</dbReference>
<keyword evidence="1" id="KW-0472">Membrane</keyword>
<dbReference type="WBParaSite" id="ACRNAN_scaffold19722.g30056.t1">
    <property type="protein sequence ID" value="ACRNAN_scaffold19722.g30056.t1"/>
    <property type="gene ID" value="ACRNAN_scaffold19722.g30056"/>
</dbReference>
<keyword evidence="1" id="KW-1133">Transmembrane helix</keyword>